<evidence type="ECO:0000313" key="3">
    <source>
        <dbReference type="Proteomes" id="UP000297716"/>
    </source>
</evidence>
<keyword evidence="1" id="KW-0732">Signal</keyword>
<feature type="chain" id="PRO_5021191706" evidence="1">
    <location>
        <begin position="17"/>
        <end position="115"/>
    </location>
</feature>
<gene>
    <name evidence="2" type="ORF">E0Z10_g4963</name>
</gene>
<comment type="caution">
    <text evidence="2">The sequence shown here is derived from an EMBL/GenBank/DDBJ whole genome shotgun (WGS) entry which is preliminary data.</text>
</comment>
<accession>A0A4Z0YX55</accession>
<sequence length="115" mass="11909">MRTIIISLLTAALAVASPTKGLLQAIIVIEASHGGPGTNATNSTISVPVGPLYRNKTALAEVSTLYLVNDRRLSCIPYMADIATGPHGFPFAVGYPAVMSNDTVTVGCILCTYAG</sequence>
<name>A0A4Z0YX55_9PEZI</name>
<reference evidence="2 3" key="1">
    <citation type="submission" date="2019-03" db="EMBL/GenBank/DDBJ databases">
        <title>Draft genome sequence of Xylaria hypoxylon DSM 108379, a ubiquitous saprotrophic-parasitic fungi on hardwood.</title>
        <authorList>
            <person name="Buettner E."/>
            <person name="Leonhardt S."/>
            <person name="Gebauer A.M."/>
            <person name="Liers C."/>
            <person name="Hofrichter M."/>
            <person name="Kellner H."/>
        </authorList>
    </citation>
    <scope>NUCLEOTIDE SEQUENCE [LARGE SCALE GENOMIC DNA]</scope>
    <source>
        <strain evidence="2 3">DSM 108379</strain>
    </source>
</reference>
<dbReference type="STRING" id="37992.A0A4Z0YX55"/>
<evidence type="ECO:0000313" key="2">
    <source>
        <dbReference type="EMBL" id="TGJ83800.1"/>
    </source>
</evidence>
<protein>
    <submittedName>
        <fullName evidence="2">Uncharacterized protein</fullName>
    </submittedName>
</protein>
<dbReference type="EMBL" id="SKBN01000083">
    <property type="protein sequence ID" value="TGJ83800.1"/>
    <property type="molecule type" value="Genomic_DNA"/>
</dbReference>
<proteinExistence type="predicted"/>
<feature type="signal peptide" evidence="1">
    <location>
        <begin position="1"/>
        <end position="16"/>
    </location>
</feature>
<organism evidence="2 3">
    <name type="scientific">Xylaria hypoxylon</name>
    <dbReference type="NCBI Taxonomy" id="37992"/>
    <lineage>
        <taxon>Eukaryota</taxon>
        <taxon>Fungi</taxon>
        <taxon>Dikarya</taxon>
        <taxon>Ascomycota</taxon>
        <taxon>Pezizomycotina</taxon>
        <taxon>Sordariomycetes</taxon>
        <taxon>Xylariomycetidae</taxon>
        <taxon>Xylariales</taxon>
        <taxon>Xylariaceae</taxon>
        <taxon>Xylaria</taxon>
    </lineage>
</organism>
<dbReference type="AlphaFoldDB" id="A0A4Z0YX55"/>
<evidence type="ECO:0000256" key="1">
    <source>
        <dbReference type="SAM" id="SignalP"/>
    </source>
</evidence>
<dbReference type="OrthoDB" id="5143362at2759"/>
<dbReference type="Proteomes" id="UP000297716">
    <property type="component" value="Unassembled WGS sequence"/>
</dbReference>
<keyword evidence="3" id="KW-1185">Reference proteome</keyword>